<dbReference type="EMBL" id="MHLR01000022">
    <property type="protein sequence ID" value="OGZ14854.1"/>
    <property type="molecule type" value="Genomic_DNA"/>
</dbReference>
<dbReference type="STRING" id="1798667.A3J08_04400"/>
<comment type="similarity">
    <text evidence="1">Belongs to the bacterial solute-binding protein 5 family.</text>
</comment>
<dbReference type="Gene3D" id="3.90.76.10">
    <property type="entry name" value="Dipeptide-binding Protein, Domain 1"/>
    <property type="match status" value="1"/>
</dbReference>
<dbReference type="GO" id="GO:1904680">
    <property type="term" value="F:peptide transmembrane transporter activity"/>
    <property type="evidence" value="ECO:0007669"/>
    <property type="project" value="TreeGrafter"/>
</dbReference>
<keyword evidence="3" id="KW-0732">Signal</keyword>
<evidence type="ECO:0000256" key="3">
    <source>
        <dbReference type="ARBA" id="ARBA00022729"/>
    </source>
</evidence>
<dbReference type="AlphaFoldDB" id="A0A1G2DMG2"/>
<organism evidence="6 7">
    <name type="scientific">Candidatus Lloydbacteria bacterium RIFCSPLOWO2_02_FULL_51_11</name>
    <dbReference type="NCBI Taxonomy" id="1798667"/>
    <lineage>
        <taxon>Bacteria</taxon>
        <taxon>Candidatus Lloydiibacteriota</taxon>
    </lineage>
</organism>
<evidence type="ECO:0000256" key="1">
    <source>
        <dbReference type="ARBA" id="ARBA00005695"/>
    </source>
</evidence>
<feature type="domain" description="Solute-binding protein family 5" evidence="5">
    <location>
        <begin position="159"/>
        <end position="536"/>
    </location>
</feature>
<keyword evidence="4" id="KW-0812">Transmembrane</keyword>
<dbReference type="InterPro" id="IPR039424">
    <property type="entry name" value="SBP_5"/>
</dbReference>
<protein>
    <recommendedName>
        <fullName evidence="5">Solute-binding protein family 5 domain-containing protein</fullName>
    </recommendedName>
</protein>
<evidence type="ECO:0000256" key="2">
    <source>
        <dbReference type="ARBA" id="ARBA00022448"/>
    </source>
</evidence>
<evidence type="ECO:0000313" key="7">
    <source>
        <dbReference type="Proteomes" id="UP000177573"/>
    </source>
</evidence>
<evidence type="ECO:0000256" key="4">
    <source>
        <dbReference type="SAM" id="Phobius"/>
    </source>
</evidence>
<keyword evidence="2" id="KW-0813">Transport</keyword>
<keyword evidence="4" id="KW-1133">Transmembrane helix</keyword>
<evidence type="ECO:0000313" key="6">
    <source>
        <dbReference type="EMBL" id="OGZ14854.1"/>
    </source>
</evidence>
<comment type="caution">
    <text evidence="6">The sequence shown here is derived from an EMBL/GenBank/DDBJ whole genome shotgun (WGS) entry which is preliminary data.</text>
</comment>
<dbReference type="Gene3D" id="3.10.105.10">
    <property type="entry name" value="Dipeptide-binding Protein, Domain 3"/>
    <property type="match status" value="1"/>
</dbReference>
<dbReference type="GO" id="GO:0015833">
    <property type="term" value="P:peptide transport"/>
    <property type="evidence" value="ECO:0007669"/>
    <property type="project" value="TreeGrafter"/>
</dbReference>
<dbReference type="Proteomes" id="UP000177573">
    <property type="component" value="Unassembled WGS sequence"/>
</dbReference>
<dbReference type="PANTHER" id="PTHR30290:SF9">
    <property type="entry name" value="OLIGOPEPTIDE-BINDING PROTEIN APPA"/>
    <property type="match status" value="1"/>
</dbReference>
<dbReference type="PANTHER" id="PTHR30290">
    <property type="entry name" value="PERIPLASMIC BINDING COMPONENT OF ABC TRANSPORTER"/>
    <property type="match status" value="1"/>
</dbReference>
<dbReference type="SUPFAM" id="SSF53850">
    <property type="entry name" value="Periplasmic binding protein-like II"/>
    <property type="match status" value="1"/>
</dbReference>
<evidence type="ECO:0000259" key="5">
    <source>
        <dbReference type="Pfam" id="PF00496"/>
    </source>
</evidence>
<dbReference type="Gene3D" id="3.40.190.10">
    <property type="entry name" value="Periplasmic binding protein-like II"/>
    <property type="match status" value="1"/>
</dbReference>
<name>A0A1G2DMG2_9BACT</name>
<keyword evidence="4" id="KW-0472">Membrane</keyword>
<feature type="transmembrane region" description="Helical" evidence="4">
    <location>
        <begin position="85"/>
        <end position="104"/>
    </location>
</feature>
<proteinExistence type="inferred from homology"/>
<accession>A0A1G2DMG2</accession>
<reference evidence="6 7" key="1">
    <citation type="journal article" date="2016" name="Nat. Commun.">
        <title>Thousands of microbial genomes shed light on interconnected biogeochemical processes in an aquifer system.</title>
        <authorList>
            <person name="Anantharaman K."/>
            <person name="Brown C.T."/>
            <person name="Hug L.A."/>
            <person name="Sharon I."/>
            <person name="Castelle C.J."/>
            <person name="Probst A.J."/>
            <person name="Thomas B.C."/>
            <person name="Singh A."/>
            <person name="Wilkins M.J."/>
            <person name="Karaoz U."/>
            <person name="Brodie E.L."/>
            <person name="Williams K.H."/>
            <person name="Hubbard S.S."/>
            <person name="Banfield J.F."/>
        </authorList>
    </citation>
    <scope>NUCLEOTIDE SEQUENCE [LARGE SCALE GENOMIC DNA]</scope>
</reference>
<gene>
    <name evidence="6" type="ORF">A3J08_04400</name>
</gene>
<dbReference type="Pfam" id="PF00496">
    <property type="entry name" value="SBP_bac_5"/>
    <property type="match status" value="1"/>
</dbReference>
<dbReference type="InterPro" id="IPR000914">
    <property type="entry name" value="SBP_5_dom"/>
</dbReference>
<sequence>MRIPCSYATAHESYTPRVLYISTNVDSLFSSLQEHTRKGLVFFIKSFVLPPQKPGVLSPWKERGERLAIPFRATIASFSPLQKKIFSVCLVLWGASTIGFLFMLNTRFLVEVPMRGGALIEGAIGTPRFINPLLAISDTDRDLTALVYSGLLRATPSGELIPDLAEKYVVSPDGLTYTFTLKEELFWHDGEPVTADDVVLTITRVQDPLLKSPKRASWEGVHAKKIDERTVEFSLEQPYSPFLENTANLGILPAHLWGKISAEQFSFAKFNETPIGSGPYKIKELRKDNAGIPAYYDLVPFSRFSLGRPFVADIRFRFYANEESLLAGLTSGEIDAVNAITPQKAREFVPSEGRAVEQYRLPRVFGIFLNQNQNTLFTQKPVREALDTVVDRREITAAVLDGFGTPLTGPLPPGALGFSEEANEEATDADARTEAALAILKKAGWKPNAKTGVMEKVTKSGTELLSFSLAVPDTEEVRRAAELVKAQWEGIGAKVTMRVFDQSDLHQSIIRPRKYDALFFGEIIGRESDPFAFWHSSQRNDPGLNIALYANIAVDTLLSRGRTTLERAERIKIYEEFEDTIKKDIPAIFVYSPDFLYVHPAEVQGIAAGTITISSERFLDVHTWFIKTDKVWKIFQ</sequence>